<gene>
    <name evidence="1" type="ORF">GCM10009560_08480</name>
</gene>
<keyword evidence="2" id="KW-1185">Reference proteome</keyword>
<reference evidence="1 2" key="1">
    <citation type="journal article" date="2019" name="Int. J. Syst. Evol. Microbiol.">
        <title>The Global Catalogue of Microorganisms (GCM) 10K type strain sequencing project: providing services to taxonomists for standard genome sequencing and annotation.</title>
        <authorList>
            <consortium name="The Broad Institute Genomics Platform"/>
            <consortium name="The Broad Institute Genome Sequencing Center for Infectious Disease"/>
            <person name="Wu L."/>
            <person name="Ma J."/>
        </authorList>
    </citation>
    <scope>NUCLEOTIDE SEQUENCE [LARGE SCALE GENOMIC DNA]</scope>
    <source>
        <strain evidence="1 2">JCM 11136</strain>
    </source>
</reference>
<sequence length="322" mass="34333">MRLDFIRPLYERQGPYASLYLAAGRGPHELIGGLGGADPASLEALQERAEPGHAVFAAHGDVVLSEALPGGAGPELAHWSPLPRVTPMLAARGENVPHVRVIADHAGAEVTVVGGGSPRTSPEAAVPWLLHRTARGGWSRRRFDAWELGAGLVAAEIDEQVRRIGAELVLLAGEPAARSALCDRLGTKAADRVLMVEQGDRTDREGCRGDAVVALDAWIEQRRQELLYRHFDAAGPTGLHQVGHALREGRAQAVLTPGELDVPAWIGKGGTQLATTREELLGWGVEHPVPERADSALARAAAMTDAELWFCPQLGDVAAVLR</sequence>
<evidence type="ECO:0000313" key="2">
    <source>
        <dbReference type="Proteomes" id="UP001501578"/>
    </source>
</evidence>
<accession>A0ABN1NQZ8</accession>
<name>A0ABN1NQZ8_9ACTN</name>
<dbReference type="RefSeq" id="WP_343948347.1">
    <property type="nucleotide sequence ID" value="NZ_BAAAHQ010000002.1"/>
</dbReference>
<comment type="caution">
    <text evidence="1">The sequence shown here is derived from an EMBL/GenBank/DDBJ whole genome shotgun (WGS) entry which is preliminary data.</text>
</comment>
<organism evidence="1 2">
    <name type="scientific">Nonomuraea longicatena</name>
    <dbReference type="NCBI Taxonomy" id="83682"/>
    <lineage>
        <taxon>Bacteria</taxon>
        <taxon>Bacillati</taxon>
        <taxon>Actinomycetota</taxon>
        <taxon>Actinomycetes</taxon>
        <taxon>Streptosporangiales</taxon>
        <taxon>Streptosporangiaceae</taxon>
        <taxon>Nonomuraea</taxon>
    </lineage>
</organism>
<dbReference type="EMBL" id="BAAAHQ010000002">
    <property type="protein sequence ID" value="GAA0914736.1"/>
    <property type="molecule type" value="Genomic_DNA"/>
</dbReference>
<evidence type="ECO:0000313" key="1">
    <source>
        <dbReference type="EMBL" id="GAA0914736.1"/>
    </source>
</evidence>
<dbReference type="Proteomes" id="UP001501578">
    <property type="component" value="Unassembled WGS sequence"/>
</dbReference>
<protein>
    <submittedName>
        <fullName evidence="1">Uncharacterized protein</fullName>
    </submittedName>
</protein>
<dbReference type="Pfam" id="PF18844">
    <property type="entry name" value="baeRF_family2"/>
    <property type="match status" value="1"/>
</dbReference>
<proteinExistence type="predicted"/>
<dbReference type="InterPro" id="IPR040701">
    <property type="entry name" value="Bact_RF_family2"/>
</dbReference>